<keyword evidence="2" id="KW-0472">Membrane</keyword>
<keyword evidence="2" id="KW-1133">Transmembrane helix</keyword>
<dbReference type="Proteomes" id="UP001287286">
    <property type="component" value="Unassembled WGS sequence"/>
</dbReference>
<evidence type="ECO:0008006" key="5">
    <source>
        <dbReference type="Google" id="ProtNLM"/>
    </source>
</evidence>
<comment type="caution">
    <text evidence="3">The sequence shown here is derived from an EMBL/GenBank/DDBJ whole genome shotgun (WGS) entry which is preliminary data.</text>
</comment>
<keyword evidence="2" id="KW-0812">Transmembrane</keyword>
<name>A0ABR0C8P5_PURLI</name>
<dbReference type="InterPro" id="IPR010721">
    <property type="entry name" value="UstE-like"/>
</dbReference>
<feature type="compositionally biased region" description="Polar residues" evidence="1">
    <location>
        <begin position="90"/>
        <end position="115"/>
    </location>
</feature>
<evidence type="ECO:0000313" key="4">
    <source>
        <dbReference type="Proteomes" id="UP001287286"/>
    </source>
</evidence>
<evidence type="ECO:0000313" key="3">
    <source>
        <dbReference type="EMBL" id="KAK4092592.1"/>
    </source>
</evidence>
<dbReference type="PANTHER" id="PTHR32251">
    <property type="entry name" value="3-OXO-5-ALPHA-STEROID 4-DEHYDROGENASE"/>
    <property type="match status" value="1"/>
</dbReference>
<proteinExistence type="predicted"/>
<dbReference type="EMBL" id="JAWRVI010000008">
    <property type="protein sequence ID" value="KAK4092592.1"/>
    <property type="molecule type" value="Genomic_DNA"/>
</dbReference>
<organism evidence="3 4">
    <name type="scientific">Purpureocillium lilacinum</name>
    <name type="common">Paecilomyces lilacinus</name>
    <dbReference type="NCBI Taxonomy" id="33203"/>
    <lineage>
        <taxon>Eukaryota</taxon>
        <taxon>Fungi</taxon>
        <taxon>Dikarya</taxon>
        <taxon>Ascomycota</taxon>
        <taxon>Pezizomycotina</taxon>
        <taxon>Sordariomycetes</taxon>
        <taxon>Hypocreomycetidae</taxon>
        <taxon>Hypocreales</taxon>
        <taxon>Ophiocordycipitaceae</taxon>
        <taxon>Purpureocillium</taxon>
    </lineage>
</organism>
<feature type="transmembrane region" description="Helical" evidence="2">
    <location>
        <begin position="170"/>
        <end position="188"/>
    </location>
</feature>
<dbReference type="Pfam" id="PF06966">
    <property type="entry name" value="DUF1295"/>
    <property type="match status" value="1"/>
</dbReference>
<dbReference type="PANTHER" id="PTHR32251:SF23">
    <property type="entry name" value="3-OXO-5-ALPHA-STEROID 4-DEHYDROGENASE (DUF1295)"/>
    <property type="match status" value="1"/>
</dbReference>
<dbReference type="Gene3D" id="1.20.120.1630">
    <property type="match status" value="1"/>
</dbReference>
<feature type="compositionally biased region" description="Polar residues" evidence="1">
    <location>
        <begin position="23"/>
        <end position="35"/>
    </location>
</feature>
<sequence length="477" mass="53613">MRRRCCSGFEIREALSEVVPTTPGASSSTGAQAKSTFKRGPAANSTAGPLTLSGLAQRETRYKLPVAGARASFRPRGWYLPTRNIDDEGASTTSCPRNNLVSPQPPFSTSRQSSPPRKMLLPVIKSLRDCGEYALTVEPFIPQLYTLPSRLLHAGSLDGLAQVYVETNPLITGFAVSVVLGFVFLVVSEVNRNYSQVDRMWSILPNLYIIHLATWARLAGLPHSRIDLVAAFSTLWSIRLTYNYWRRGGYNVGSEDYRWEIVKSKVPAFVFFLFNVTFISFIQSVLLFAFSCVPAYAILLSTRIEPNLTAADFAYFSVEVALVISEWFSDGQQWAYQTAKHQYQKDAKVPRGWNQADLDRGFVTSGLWAFSRHPNFFAEQSIWFVLYQWSCFATNSLYSYTFAGSAALILLFQGSTWLTELITAGKYPEYPEYQSQVGMFIPTSLRGYSQPPAKTPKIIRTSDLAKRQQQKEAKKQK</sequence>
<accession>A0ABR0C8P5</accession>
<feature type="region of interest" description="Disordered" evidence="1">
    <location>
        <begin position="19"/>
        <end position="49"/>
    </location>
</feature>
<gene>
    <name evidence="3" type="ORF">Purlil1_3213</name>
</gene>
<feature type="compositionally biased region" description="Basic and acidic residues" evidence="1">
    <location>
        <begin position="463"/>
        <end position="477"/>
    </location>
</feature>
<feature type="region of interest" description="Disordered" evidence="1">
    <location>
        <begin position="89"/>
        <end position="115"/>
    </location>
</feature>
<feature type="region of interest" description="Disordered" evidence="1">
    <location>
        <begin position="448"/>
        <end position="477"/>
    </location>
</feature>
<protein>
    <recommendedName>
        <fullName evidence="5">DUF1295 domain-containing protein</fullName>
    </recommendedName>
</protein>
<reference evidence="3 4" key="1">
    <citation type="journal article" date="2024" name="Microbiol. Resour. Announc.">
        <title>Genome annotations for the ascomycete fungi Trichoderma harzianum, Trichoderma aggressivum, and Purpureocillium lilacinum.</title>
        <authorList>
            <person name="Beijen E.P.W."/>
            <person name="Ohm R.A."/>
        </authorList>
    </citation>
    <scope>NUCLEOTIDE SEQUENCE [LARGE SCALE GENOMIC DNA]</scope>
    <source>
        <strain evidence="3 4">CBS 150709</strain>
    </source>
</reference>
<feature type="transmembrane region" description="Helical" evidence="2">
    <location>
        <begin position="266"/>
        <end position="290"/>
    </location>
</feature>
<evidence type="ECO:0000256" key="2">
    <source>
        <dbReference type="SAM" id="Phobius"/>
    </source>
</evidence>
<evidence type="ECO:0000256" key="1">
    <source>
        <dbReference type="SAM" id="MobiDB-lite"/>
    </source>
</evidence>
<keyword evidence="4" id="KW-1185">Reference proteome</keyword>